<dbReference type="AlphaFoldDB" id="A0A4Y2J2R3"/>
<protein>
    <submittedName>
        <fullName evidence="1">Uncharacterized protein</fullName>
    </submittedName>
</protein>
<comment type="caution">
    <text evidence="1">The sequence shown here is derived from an EMBL/GenBank/DDBJ whole genome shotgun (WGS) entry which is preliminary data.</text>
</comment>
<gene>
    <name evidence="1" type="ORF">AVEN_174898_1</name>
</gene>
<dbReference type="EMBL" id="BGPR01003140">
    <property type="protein sequence ID" value="GBM84190.1"/>
    <property type="molecule type" value="Genomic_DNA"/>
</dbReference>
<proteinExistence type="predicted"/>
<organism evidence="1 2">
    <name type="scientific">Araneus ventricosus</name>
    <name type="common">Orbweaver spider</name>
    <name type="synonym">Epeira ventricosa</name>
    <dbReference type="NCBI Taxonomy" id="182803"/>
    <lineage>
        <taxon>Eukaryota</taxon>
        <taxon>Metazoa</taxon>
        <taxon>Ecdysozoa</taxon>
        <taxon>Arthropoda</taxon>
        <taxon>Chelicerata</taxon>
        <taxon>Arachnida</taxon>
        <taxon>Araneae</taxon>
        <taxon>Araneomorphae</taxon>
        <taxon>Entelegynae</taxon>
        <taxon>Araneoidea</taxon>
        <taxon>Araneidae</taxon>
        <taxon>Araneus</taxon>
    </lineage>
</organism>
<dbReference type="Proteomes" id="UP000499080">
    <property type="component" value="Unassembled WGS sequence"/>
</dbReference>
<sequence length="117" mass="13147">MASGAREIVGLFSTPDVINGFSSVNVNRIKGIIFIPIIFCLKEWHKRNNVLTPRRPQSSHTGHLYLPFPRVTTPLLSHDLDPKDLTETVIKAAEKKYVSSARMLAEIDVQDQGESYI</sequence>
<name>A0A4Y2J2R3_ARAVE</name>
<evidence type="ECO:0000313" key="2">
    <source>
        <dbReference type="Proteomes" id="UP000499080"/>
    </source>
</evidence>
<accession>A0A4Y2J2R3</accession>
<keyword evidence="2" id="KW-1185">Reference proteome</keyword>
<reference evidence="1 2" key="1">
    <citation type="journal article" date="2019" name="Sci. Rep.">
        <title>Orb-weaving spider Araneus ventricosus genome elucidates the spidroin gene catalogue.</title>
        <authorList>
            <person name="Kono N."/>
            <person name="Nakamura H."/>
            <person name="Ohtoshi R."/>
            <person name="Moran D.A.P."/>
            <person name="Shinohara A."/>
            <person name="Yoshida Y."/>
            <person name="Fujiwara M."/>
            <person name="Mori M."/>
            <person name="Tomita M."/>
            <person name="Arakawa K."/>
        </authorList>
    </citation>
    <scope>NUCLEOTIDE SEQUENCE [LARGE SCALE GENOMIC DNA]</scope>
</reference>
<evidence type="ECO:0000313" key="1">
    <source>
        <dbReference type="EMBL" id="GBM84190.1"/>
    </source>
</evidence>